<accession>A0A024B471</accession>
<organism evidence="1 2">
    <name type="scientific">Lactococcus phage WP-2</name>
    <dbReference type="NCBI Taxonomy" id="1486423"/>
    <lineage>
        <taxon>Viruses</taxon>
        <taxon>Duplodnaviria</taxon>
        <taxon>Heunggongvirae</taxon>
        <taxon>Uroviricota</taxon>
        <taxon>Caudoviricetes</taxon>
        <taxon>Rountreeviridae</taxon>
        <taxon>Negarvirus</taxon>
        <taxon>Negarvirus WP2</taxon>
    </lineage>
</organism>
<dbReference type="EMBL" id="KJ528544">
    <property type="protein sequence ID" value="AHZ10878.1"/>
    <property type="molecule type" value="Genomic_DNA"/>
</dbReference>
<dbReference type="GeneID" id="19488289"/>
<protein>
    <submittedName>
        <fullName evidence="1">Uncharacterized protein</fullName>
    </submittedName>
</protein>
<sequence>MKVKNTEISANVTTLMVSELSTQNYNDKDGKFATEVKRKTTSIVPMTAKDKKKLLDLGLTEYTTKPNADGEVFSFFKVKFSKQTEIYDMQQMVKSVNIMDDTFPNFTITDIEIAINTFDNGYGKMSNRLVAFKHFADSEMEIKRSNPFGFDTETLGKFQLTNESVAVEAEHLEEDTTK</sequence>
<dbReference type="KEGG" id="vg:19488289"/>
<keyword evidence="2" id="KW-1185">Reference proteome</keyword>
<reference evidence="1 2" key="1">
    <citation type="journal article" date="2014" name="Gene">
        <title>Comparative genomic analysis of Lactococcus garvieae phage WP-2, a new member of Picovirinae subfamily of Podoviridae.</title>
        <authorList>
            <person name="Ghasemi S.M."/>
            <person name="Bouzari M."/>
            <person name="Yoon B.H."/>
            <person name="Chang H.I."/>
        </authorList>
    </citation>
    <scope>NUCLEOTIDE SEQUENCE [LARGE SCALE GENOMIC DNA]</scope>
    <source>
        <strain evidence="1">WP-2</strain>
    </source>
</reference>
<evidence type="ECO:0000313" key="2">
    <source>
        <dbReference type="Proteomes" id="UP000026904"/>
    </source>
</evidence>
<name>A0A024B471_9CAUD</name>
<evidence type="ECO:0000313" key="1">
    <source>
        <dbReference type="EMBL" id="AHZ10878.1"/>
    </source>
</evidence>
<dbReference type="RefSeq" id="YP_009032583.1">
    <property type="nucleotide sequence ID" value="NC_024149.1"/>
</dbReference>
<gene>
    <name evidence="1" type="ORF">WP2_06</name>
</gene>
<dbReference type="Proteomes" id="UP000026904">
    <property type="component" value="Segment"/>
</dbReference>
<proteinExistence type="predicted"/>